<dbReference type="Proteomes" id="UP000326062">
    <property type="component" value="Chromosome 3"/>
</dbReference>
<keyword evidence="2" id="KW-1185">Reference proteome</keyword>
<evidence type="ECO:0000313" key="2">
    <source>
        <dbReference type="Proteomes" id="UP000326062"/>
    </source>
</evidence>
<organism evidence="1 2">
    <name type="scientific">Muntiacus reevesi</name>
    <name type="common">Reeves' muntjac</name>
    <name type="synonym">Cervus reevesi</name>
    <dbReference type="NCBI Taxonomy" id="9886"/>
    <lineage>
        <taxon>Eukaryota</taxon>
        <taxon>Metazoa</taxon>
        <taxon>Chordata</taxon>
        <taxon>Craniata</taxon>
        <taxon>Vertebrata</taxon>
        <taxon>Euteleostomi</taxon>
        <taxon>Mammalia</taxon>
        <taxon>Eutheria</taxon>
        <taxon>Laurasiatheria</taxon>
        <taxon>Artiodactyla</taxon>
        <taxon>Ruminantia</taxon>
        <taxon>Pecora</taxon>
        <taxon>Cervidae</taxon>
        <taxon>Muntiacinae</taxon>
        <taxon>Muntiacus</taxon>
    </lineage>
</organism>
<sequence length="82" mass="9298">MVTPNPTKAHSTLGAHFIAWAPYPLYTMELTPAISHTAIHLPSRHRCCRRPACSGALVQFSSVRWYPSSNTTQPGWKYRHFC</sequence>
<comment type="caution">
    <text evidence="1">The sequence shown here is derived from an EMBL/GenBank/DDBJ whole genome shotgun (WGS) entry which is preliminary data.</text>
</comment>
<dbReference type="AlphaFoldDB" id="A0A5J5MP40"/>
<gene>
    <name evidence="1" type="ORF">FD755_008845</name>
</gene>
<dbReference type="EMBL" id="VCEB01000003">
    <property type="protein sequence ID" value="KAB0381061.1"/>
    <property type="molecule type" value="Genomic_DNA"/>
</dbReference>
<name>A0A5J5MP40_MUNRE</name>
<accession>A0A5J5MP40</accession>
<protein>
    <submittedName>
        <fullName evidence="1">Uncharacterized protein</fullName>
    </submittedName>
</protein>
<evidence type="ECO:0000313" key="1">
    <source>
        <dbReference type="EMBL" id="KAB0381061.1"/>
    </source>
</evidence>
<reference evidence="1 2" key="1">
    <citation type="submission" date="2019-06" db="EMBL/GenBank/DDBJ databases">
        <title>Discovery of a novel chromosome fission-fusion reversal in muntjac.</title>
        <authorList>
            <person name="Mudd A.B."/>
            <person name="Bredeson J.V."/>
            <person name="Baum R."/>
            <person name="Hockemeyer D."/>
            <person name="Rokhsar D.S."/>
        </authorList>
    </citation>
    <scope>NUCLEOTIDE SEQUENCE [LARGE SCALE GENOMIC DNA]</scope>
    <source>
        <strain evidence="1">UCam_UCB_Mr</strain>
        <tissue evidence="1">Fibroblast cell line</tissue>
    </source>
</reference>
<proteinExistence type="predicted"/>